<dbReference type="PROSITE" id="PS51318">
    <property type="entry name" value="TAT"/>
    <property type="match status" value="1"/>
</dbReference>
<feature type="compositionally biased region" description="Polar residues" evidence="1">
    <location>
        <begin position="1"/>
        <end position="10"/>
    </location>
</feature>
<dbReference type="EMBL" id="FPBO01000004">
    <property type="protein sequence ID" value="SFU54408.1"/>
    <property type="molecule type" value="Genomic_DNA"/>
</dbReference>
<feature type="region of interest" description="Disordered" evidence="1">
    <location>
        <begin position="1"/>
        <end position="31"/>
    </location>
</feature>
<dbReference type="Pfam" id="PF13618">
    <property type="entry name" value="Gluconate_2-dh3"/>
    <property type="match status" value="1"/>
</dbReference>
<feature type="compositionally biased region" description="Basic and acidic residues" evidence="1">
    <location>
        <begin position="16"/>
        <end position="31"/>
    </location>
</feature>
<name>A0A1I7H121_9BURK</name>
<dbReference type="AlphaFoldDB" id="A0A1I7H121"/>
<protein>
    <submittedName>
        <fullName evidence="2">Gluconate 2-dehydrogenase subunit 3</fullName>
    </submittedName>
</protein>
<reference evidence="3" key="1">
    <citation type="submission" date="2016-10" db="EMBL/GenBank/DDBJ databases">
        <authorList>
            <person name="Varghese N."/>
            <person name="Submissions S."/>
        </authorList>
    </citation>
    <scope>NUCLEOTIDE SEQUENCE [LARGE SCALE GENOMIC DNA]</scope>
    <source>
        <strain evidence="3">CGMCC 1.11014</strain>
    </source>
</reference>
<dbReference type="Proteomes" id="UP000199391">
    <property type="component" value="Unassembled WGS sequence"/>
</dbReference>
<evidence type="ECO:0000256" key="1">
    <source>
        <dbReference type="SAM" id="MobiDB-lite"/>
    </source>
</evidence>
<gene>
    <name evidence="2" type="ORF">SAMN05216552_1004252</name>
</gene>
<evidence type="ECO:0000313" key="2">
    <source>
        <dbReference type="EMBL" id="SFU54408.1"/>
    </source>
</evidence>
<proteinExistence type="predicted"/>
<dbReference type="RefSeq" id="WP_093554740.1">
    <property type="nucleotide sequence ID" value="NZ_FPBO01000004.1"/>
</dbReference>
<dbReference type="STRING" id="1035707.SAMN05216552_1004252"/>
<dbReference type="InterPro" id="IPR006311">
    <property type="entry name" value="TAT_signal"/>
</dbReference>
<evidence type="ECO:0000313" key="3">
    <source>
        <dbReference type="Proteomes" id="UP000199391"/>
    </source>
</evidence>
<dbReference type="InterPro" id="IPR027056">
    <property type="entry name" value="Gluconate_2DH_su3"/>
</dbReference>
<dbReference type="OrthoDB" id="6385145at2"/>
<accession>A0A1I7H121</accession>
<organism evidence="2 3">
    <name type="scientific">Pseudoduganella namucuonensis</name>
    <dbReference type="NCBI Taxonomy" id="1035707"/>
    <lineage>
        <taxon>Bacteria</taxon>
        <taxon>Pseudomonadati</taxon>
        <taxon>Pseudomonadota</taxon>
        <taxon>Betaproteobacteria</taxon>
        <taxon>Burkholderiales</taxon>
        <taxon>Oxalobacteraceae</taxon>
        <taxon>Telluria group</taxon>
        <taxon>Pseudoduganella</taxon>
    </lineage>
</organism>
<sequence length="228" mass="23967">MKISKVQFTSLPGAAHGDHHDHADHGGHAEGGVSRRDVLAALLAGAAVAGVWSSASAAAALKAAGAPAPSNPGLGKAELAVLTAAAEVIVPATDTPGATEAGVPQFIDALVARWMRADEAARFRDGLAALDASARERFQRGYAECTAEQGAALLQALRESSPYTGRTFSLADRVTDPKAPFYLRLRDLVVLGYFTSEAGSTRELRYLPVPGKFESNLDIKTWPYQTVI</sequence>
<keyword evidence="3" id="KW-1185">Reference proteome</keyword>